<protein>
    <submittedName>
        <fullName evidence="1">Transcriptional activator spt7</fullName>
    </submittedName>
</protein>
<organism evidence="1 2">
    <name type="scientific">Neophaeococcomyces mojaviensis</name>
    <dbReference type="NCBI Taxonomy" id="3383035"/>
    <lineage>
        <taxon>Eukaryota</taxon>
        <taxon>Fungi</taxon>
        <taxon>Dikarya</taxon>
        <taxon>Ascomycota</taxon>
        <taxon>Pezizomycotina</taxon>
        <taxon>Eurotiomycetes</taxon>
        <taxon>Chaetothyriomycetidae</taxon>
        <taxon>Chaetothyriales</taxon>
        <taxon>Chaetothyriales incertae sedis</taxon>
        <taxon>Neophaeococcomyces</taxon>
    </lineage>
</organism>
<name>A0ACC2ZZX7_9EURO</name>
<dbReference type="Proteomes" id="UP001172386">
    <property type="component" value="Unassembled WGS sequence"/>
</dbReference>
<dbReference type="EMBL" id="JAPDRQ010000164">
    <property type="protein sequence ID" value="KAJ9653158.1"/>
    <property type="molecule type" value="Genomic_DNA"/>
</dbReference>
<sequence length="123" mass="14121">MSGPDSKRYQPVSVEDWDDEAQAPLPGTRTTANVAMKKDRSDSLQACRHGFWLRLQSTNCLKYQPVKKKDAPDYFAVIKAPIDLGTMTKKLKQFAYKSKQDFVDDVHLIWTNCLKYGFLKSQM</sequence>
<accession>A0ACC2ZZX7</accession>
<evidence type="ECO:0000313" key="1">
    <source>
        <dbReference type="EMBL" id="KAJ9653158.1"/>
    </source>
</evidence>
<gene>
    <name evidence="1" type="primary">SPT7_1</name>
    <name evidence="1" type="ORF">H2198_007619</name>
</gene>
<comment type="caution">
    <text evidence="1">The sequence shown here is derived from an EMBL/GenBank/DDBJ whole genome shotgun (WGS) entry which is preliminary data.</text>
</comment>
<reference evidence="1" key="1">
    <citation type="submission" date="2022-10" db="EMBL/GenBank/DDBJ databases">
        <title>Culturing micro-colonial fungi from biological soil crusts in the Mojave desert and describing Neophaeococcomyces mojavensis, and introducing the new genera and species Taxawa tesnikishii.</title>
        <authorList>
            <person name="Kurbessoian T."/>
            <person name="Stajich J.E."/>
        </authorList>
    </citation>
    <scope>NUCLEOTIDE SEQUENCE</scope>
    <source>
        <strain evidence="1">JES_112</strain>
    </source>
</reference>
<proteinExistence type="predicted"/>
<keyword evidence="2" id="KW-1185">Reference proteome</keyword>
<evidence type="ECO:0000313" key="2">
    <source>
        <dbReference type="Proteomes" id="UP001172386"/>
    </source>
</evidence>